<evidence type="ECO:0000313" key="10">
    <source>
        <dbReference type="EMBL" id="KFI25928.1"/>
    </source>
</evidence>
<name>A0A086XV78_9RHOB</name>
<dbReference type="GO" id="GO:0006865">
    <property type="term" value="P:amino acid transport"/>
    <property type="evidence" value="ECO:0007669"/>
    <property type="project" value="UniProtKB-KW"/>
</dbReference>
<dbReference type="GO" id="GO:0005886">
    <property type="term" value="C:plasma membrane"/>
    <property type="evidence" value="ECO:0007669"/>
    <property type="project" value="UniProtKB-SubCell"/>
</dbReference>
<evidence type="ECO:0000256" key="8">
    <source>
        <dbReference type="ARBA" id="ARBA00037998"/>
    </source>
</evidence>
<dbReference type="AlphaFoldDB" id="A0A086XV78"/>
<dbReference type="eggNOG" id="COG0559">
    <property type="taxonomic scope" value="Bacteria"/>
</dbReference>
<comment type="similarity">
    <text evidence="8">Belongs to the binding-protein-dependent transport system permease family. LivHM subfamily.</text>
</comment>
<dbReference type="EMBL" id="JFZB01000018">
    <property type="protein sequence ID" value="KFI25928.1"/>
    <property type="molecule type" value="Genomic_DNA"/>
</dbReference>
<dbReference type="PANTHER" id="PTHR11795">
    <property type="entry name" value="BRANCHED-CHAIN AMINO ACID TRANSPORT SYSTEM PERMEASE PROTEIN LIVH"/>
    <property type="match status" value="1"/>
</dbReference>
<feature type="transmembrane region" description="Helical" evidence="9">
    <location>
        <begin position="112"/>
        <end position="130"/>
    </location>
</feature>
<keyword evidence="7 9" id="KW-0472">Membrane</keyword>
<keyword evidence="4 9" id="KW-0812">Transmembrane</keyword>
<dbReference type="OrthoDB" id="9807115at2"/>
<sequence>MDLPLLVGQVFNGFSVASLFILATLGLALSFGLMRVINMAHGEMLMLGGYLAYLTFLLVPGPLAILIALPVAFLGAAALGAVLEVTVIHRLASRPLDTLLATWGVSLILQQAARSIFGAIGVSVTAPGWLNHTISIATGPLAGLTLPATRIFIMVVAVAVLLALGLFITKSRIGLLVRAVNQDRMMAAASGIDVRRVDLVVFSLGTGIAGLAGVVLALLGPVTPSVGQSYIVPAFLVVVLGGLGSMVGTTVAALILGMVSALSQIFLDVSTSQVLVLLFVIVFLQFRPQGVIAVRSRALED</sequence>
<dbReference type="Pfam" id="PF02653">
    <property type="entry name" value="BPD_transp_2"/>
    <property type="match status" value="1"/>
</dbReference>
<evidence type="ECO:0000256" key="6">
    <source>
        <dbReference type="ARBA" id="ARBA00022989"/>
    </source>
</evidence>
<dbReference type="STRING" id="1105367.CG50_02840"/>
<feature type="transmembrane region" description="Helical" evidence="9">
    <location>
        <begin position="12"/>
        <end position="33"/>
    </location>
</feature>
<gene>
    <name evidence="10" type="ORF">CG50_02840</name>
</gene>
<feature type="transmembrane region" description="Helical" evidence="9">
    <location>
        <begin position="265"/>
        <end position="286"/>
    </location>
</feature>
<dbReference type="NCBIfam" id="TIGR03409">
    <property type="entry name" value="urea_trans_UrtB"/>
    <property type="match status" value="1"/>
</dbReference>
<dbReference type="InterPro" id="IPR017779">
    <property type="entry name" value="ABC_UrtB_bac"/>
</dbReference>
<evidence type="ECO:0000256" key="7">
    <source>
        <dbReference type="ARBA" id="ARBA00023136"/>
    </source>
</evidence>
<evidence type="ECO:0000256" key="3">
    <source>
        <dbReference type="ARBA" id="ARBA00022475"/>
    </source>
</evidence>
<feature type="transmembrane region" description="Helical" evidence="9">
    <location>
        <begin position="199"/>
        <end position="219"/>
    </location>
</feature>
<feature type="transmembrane region" description="Helical" evidence="9">
    <location>
        <begin position="231"/>
        <end position="258"/>
    </location>
</feature>
<keyword evidence="6 9" id="KW-1133">Transmembrane helix</keyword>
<dbReference type="InterPro" id="IPR052157">
    <property type="entry name" value="BCAA_transport_permease"/>
</dbReference>
<dbReference type="InterPro" id="IPR001851">
    <property type="entry name" value="ABC_transp_permease"/>
</dbReference>
<accession>A0A086XV78</accession>
<organism evidence="10 11">
    <name type="scientific">Paenirhodobacter enshiensis</name>
    <dbReference type="NCBI Taxonomy" id="1105367"/>
    <lineage>
        <taxon>Bacteria</taxon>
        <taxon>Pseudomonadati</taxon>
        <taxon>Pseudomonadota</taxon>
        <taxon>Alphaproteobacteria</taxon>
        <taxon>Rhodobacterales</taxon>
        <taxon>Rhodobacter group</taxon>
        <taxon>Paenirhodobacter</taxon>
    </lineage>
</organism>
<dbReference type="CDD" id="cd06582">
    <property type="entry name" value="TM_PBP1_LivH_like"/>
    <property type="match status" value="1"/>
</dbReference>
<comment type="caution">
    <text evidence="10">The sequence shown here is derived from an EMBL/GenBank/DDBJ whole genome shotgun (WGS) entry which is preliminary data.</text>
</comment>
<dbReference type="PANTHER" id="PTHR11795:SF447">
    <property type="entry name" value="ABC TRANSPORTER PERMEASE PROTEIN"/>
    <property type="match status" value="1"/>
</dbReference>
<evidence type="ECO:0000256" key="1">
    <source>
        <dbReference type="ARBA" id="ARBA00004651"/>
    </source>
</evidence>
<comment type="subcellular location">
    <subcellularLocation>
        <location evidence="1">Cell membrane</location>
        <topology evidence="1">Multi-pass membrane protein</topology>
    </subcellularLocation>
</comment>
<keyword evidence="3" id="KW-1003">Cell membrane</keyword>
<evidence type="ECO:0000256" key="4">
    <source>
        <dbReference type="ARBA" id="ARBA00022692"/>
    </source>
</evidence>
<keyword evidence="11" id="KW-1185">Reference proteome</keyword>
<feature type="transmembrane region" description="Helical" evidence="9">
    <location>
        <begin position="71"/>
        <end position="92"/>
    </location>
</feature>
<evidence type="ECO:0000256" key="9">
    <source>
        <dbReference type="SAM" id="Phobius"/>
    </source>
</evidence>
<feature type="transmembrane region" description="Helical" evidence="9">
    <location>
        <begin position="150"/>
        <end position="168"/>
    </location>
</feature>
<dbReference type="GO" id="GO:0022857">
    <property type="term" value="F:transmembrane transporter activity"/>
    <property type="evidence" value="ECO:0007669"/>
    <property type="project" value="InterPro"/>
</dbReference>
<evidence type="ECO:0000256" key="5">
    <source>
        <dbReference type="ARBA" id="ARBA00022970"/>
    </source>
</evidence>
<proteinExistence type="inferred from homology"/>
<reference evidence="10 11" key="1">
    <citation type="submission" date="2014-03" db="EMBL/GenBank/DDBJ databases">
        <title>Genome of Paenirhodobacter enshiensis DW2-9.</title>
        <authorList>
            <person name="Wang D."/>
            <person name="Wang G."/>
        </authorList>
    </citation>
    <scope>NUCLEOTIDE SEQUENCE [LARGE SCALE GENOMIC DNA]</scope>
    <source>
        <strain evidence="10 11">DW2-9</strain>
    </source>
</reference>
<evidence type="ECO:0000256" key="2">
    <source>
        <dbReference type="ARBA" id="ARBA00022448"/>
    </source>
</evidence>
<evidence type="ECO:0000313" key="11">
    <source>
        <dbReference type="Proteomes" id="UP000028824"/>
    </source>
</evidence>
<protein>
    <submittedName>
        <fullName evidence="10">ABC transporter permease</fullName>
    </submittedName>
</protein>
<feature type="transmembrane region" description="Helical" evidence="9">
    <location>
        <begin position="45"/>
        <end position="65"/>
    </location>
</feature>
<keyword evidence="5" id="KW-0029">Amino-acid transport</keyword>
<dbReference type="Proteomes" id="UP000028824">
    <property type="component" value="Unassembled WGS sequence"/>
</dbReference>
<keyword evidence="2" id="KW-0813">Transport</keyword>